<accession>A0A0A9CFZ1</accession>
<organism evidence="1">
    <name type="scientific">Arundo donax</name>
    <name type="common">Giant reed</name>
    <name type="synonym">Donax arundinaceus</name>
    <dbReference type="NCBI Taxonomy" id="35708"/>
    <lineage>
        <taxon>Eukaryota</taxon>
        <taxon>Viridiplantae</taxon>
        <taxon>Streptophyta</taxon>
        <taxon>Embryophyta</taxon>
        <taxon>Tracheophyta</taxon>
        <taxon>Spermatophyta</taxon>
        <taxon>Magnoliopsida</taxon>
        <taxon>Liliopsida</taxon>
        <taxon>Poales</taxon>
        <taxon>Poaceae</taxon>
        <taxon>PACMAD clade</taxon>
        <taxon>Arundinoideae</taxon>
        <taxon>Arundineae</taxon>
        <taxon>Arundo</taxon>
    </lineage>
</organism>
<evidence type="ECO:0000313" key="1">
    <source>
        <dbReference type="EMBL" id="JAD72305.1"/>
    </source>
</evidence>
<reference evidence="1" key="1">
    <citation type="submission" date="2014-09" db="EMBL/GenBank/DDBJ databases">
        <authorList>
            <person name="Magalhaes I.L.F."/>
            <person name="Oliveira U."/>
            <person name="Santos F.R."/>
            <person name="Vidigal T.H.D.A."/>
            <person name="Brescovit A.D."/>
            <person name="Santos A.J."/>
        </authorList>
    </citation>
    <scope>NUCLEOTIDE SEQUENCE</scope>
    <source>
        <tissue evidence="1">Shoot tissue taken approximately 20 cm above the soil surface</tissue>
    </source>
</reference>
<reference evidence="1" key="2">
    <citation type="journal article" date="2015" name="Data Brief">
        <title>Shoot transcriptome of the giant reed, Arundo donax.</title>
        <authorList>
            <person name="Barrero R.A."/>
            <person name="Guerrero F.D."/>
            <person name="Moolhuijzen P."/>
            <person name="Goolsby J.A."/>
            <person name="Tidwell J."/>
            <person name="Bellgard S.E."/>
            <person name="Bellgard M.I."/>
        </authorList>
    </citation>
    <scope>NUCLEOTIDE SEQUENCE</scope>
    <source>
        <tissue evidence="1">Shoot tissue taken approximately 20 cm above the soil surface</tissue>
    </source>
</reference>
<name>A0A0A9CFZ1_ARUDO</name>
<proteinExistence type="predicted"/>
<dbReference type="AlphaFoldDB" id="A0A0A9CFZ1"/>
<sequence length="40" mass="4727">MLPQFYKQKKTPEFLSLFINLSNMKFHLASSLQKPLGPFR</sequence>
<protein>
    <submittedName>
        <fullName evidence="1">Uncharacterized protein</fullName>
    </submittedName>
</protein>
<dbReference type="EMBL" id="GBRH01225590">
    <property type="protein sequence ID" value="JAD72305.1"/>
    <property type="molecule type" value="Transcribed_RNA"/>
</dbReference>